<comment type="caution">
    <text evidence="2">The sequence shown here is derived from an EMBL/GenBank/DDBJ whole genome shotgun (WGS) entry which is preliminary data.</text>
</comment>
<dbReference type="RefSeq" id="WP_223093817.1">
    <property type="nucleotide sequence ID" value="NZ_CP061913.1"/>
</dbReference>
<reference evidence="2 3" key="1">
    <citation type="submission" date="2024-09" db="EMBL/GenBank/DDBJ databases">
        <authorList>
            <person name="Sun Q."/>
            <person name="Mori K."/>
        </authorList>
    </citation>
    <scope>NUCLEOTIDE SEQUENCE [LARGE SCALE GENOMIC DNA]</scope>
    <source>
        <strain evidence="2 3">JCM 3307</strain>
    </source>
</reference>
<keyword evidence="1" id="KW-1133">Transmembrane helix</keyword>
<name>A0ABV5MJ85_9ACTN</name>
<keyword evidence="1" id="KW-0472">Membrane</keyword>
<evidence type="ECO:0000256" key="1">
    <source>
        <dbReference type="SAM" id="Phobius"/>
    </source>
</evidence>
<keyword evidence="3" id="KW-1185">Reference proteome</keyword>
<proteinExistence type="predicted"/>
<sequence length="62" mass="6955">MALDEVPPRWFFDGMGNTPYPALPMLGALAVYTLNLVTISAALDRFELTSASWDRLSHLWQS</sequence>
<dbReference type="EMBL" id="JBHMCA010000060">
    <property type="protein sequence ID" value="MFB9448934.1"/>
    <property type="molecule type" value="Genomic_DNA"/>
</dbReference>
<keyword evidence="1" id="KW-0812">Transmembrane</keyword>
<evidence type="ECO:0000313" key="3">
    <source>
        <dbReference type="Proteomes" id="UP001589608"/>
    </source>
</evidence>
<gene>
    <name evidence="2" type="ORF">ACFFTR_38150</name>
</gene>
<feature type="transmembrane region" description="Helical" evidence="1">
    <location>
        <begin position="20"/>
        <end position="43"/>
    </location>
</feature>
<accession>A0ABV5MJ85</accession>
<dbReference type="Proteomes" id="UP001589608">
    <property type="component" value="Unassembled WGS sequence"/>
</dbReference>
<protein>
    <submittedName>
        <fullName evidence="2">Uncharacterized protein</fullName>
    </submittedName>
</protein>
<organism evidence="2 3">
    <name type="scientific">Dactylosporangium vinaceum</name>
    <dbReference type="NCBI Taxonomy" id="53362"/>
    <lineage>
        <taxon>Bacteria</taxon>
        <taxon>Bacillati</taxon>
        <taxon>Actinomycetota</taxon>
        <taxon>Actinomycetes</taxon>
        <taxon>Micromonosporales</taxon>
        <taxon>Micromonosporaceae</taxon>
        <taxon>Dactylosporangium</taxon>
    </lineage>
</organism>
<evidence type="ECO:0000313" key="2">
    <source>
        <dbReference type="EMBL" id="MFB9448934.1"/>
    </source>
</evidence>